<dbReference type="Pfam" id="PF02446">
    <property type="entry name" value="Glyco_hydro_77"/>
    <property type="match status" value="2"/>
</dbReference>
<dbReference type="SUPFAM" id="SSF51445">
    <property type="entry name" value="(Trans)glycosidases"/>
    <property type="match status" value="1"/>
</dbReference>
<evidence type="ECO:0000256" key="3">
    <source>
        <dbReference type="ARBA" id="ARBA00012560"/>
    </source>
</evidence>
<keyword evidence="13" id="KW-1185">Reference proteome</keyword>
<evidence type="ECO:0000256" key="1">
    <source>
        <dbReference type="ARBA" id="ARBA00000439"/>
    </source>
</evidence>
<evidence type="ECO:0000256" key="11">
    <source>
        <dbReference type="SAM" id="MobiDB-lite"/>
    </source>
</evidence>
<evidence type="ECO:0000256" key="4">
    <source>
        <dbReference type="ARBA" id="ARBA00020295"/>
    </source>
</evidence>
<evidence type="ECO:0000256" key="9">
    <source>
        <dbReference type="ARBA" id="ARBA00031501"/>
    </source>
</evidence>
<feature type="region of interest" description="Disordered" evidence="11">
    <location>
        <begin position="1"/>
        <end position="21"/>
    </location>
</feature>
<gene>
    <name evidence="12" type="primary">malQ</name>
    <name evidence="12" type="ORF">THMIRHAM_04700</name>
</gene>
<organism evidence="12 13">
    <name type="scientific">Thiomicrorhabdus immobilis</name>
    <dbReference type="NCBI Taxonomy" id="2791037"/>
    <lineage>
        <taxon>Bacteria</taxon>
        <taxon>Pseudomonadati</taxon>
        <taxon>Pseudomonadota</taxon>
        <taxon>Gammaproteobacteria</taxon>
        <taxon>Thiotrichales</taxon>
        <taxon>Piscirickettsiaceae</taxon>
        <taxon>Thiomicrorhabdus</taxon>
    </lineage>
</organism>
<comment type="similarity">
    <text evidence="2 10">Belongs to the disproportionating enzyme family.</text>
</comment>
<keyword evidence="6 10" id="KW-0808">Transferase</keyword>
<keyword evidence="5 10" id="KW-0328">Glycosyltransferase</keyword>
<evidence type="ECO:0000256" key="10">
    <source>
        <dbReference type="RuleBase" id="RU361207"/>
    </source>
</evidence>
<keyword evidence="7 10" id="KW-0119">Carbohydrate metabolism</keyword>
<proteinExistence type="inferred from homology"/>
<protein>
    <recommendedName>
        <fullName evidence="4 10">4-alpha-glucanotransferase</fullName>
        <ecNumber evidence="3 10">2.4.1.25</ecNumber>
    </recommendedName>
    <alternativeName>
        <fullName evidence="8 10">Amylomaltase</fullName>
    </alternativeName>
    <alternativeName>
        <fullName evidence="9 10">Disproportionating enzyme</fullName>
    </alternativeName>
</protein>
<dbReference type="InterPro" id="IPR003385">
    <property type="entry name" value="Glyco_hydro_77"/>
</dbReference>
<dbReference type="EMBL" id="AP024202">
    <property type="protein sequence ID" value="BCN92685.1"/>
    <property type="molecule type" value="Genomic_DNA"/>
</dbReference>
<dbReference type="RefSeq" id="WP_237262801.1">
    <property type="nucleotide sequence ID" value="NZ_AP024202.1"/>
</dbReference>
<dbReference type="NCBIfam" id="TIGR00217">
    <property type="entry name" value="malQ"/>
    <property type="match status" value="1"/>
</dbReference>
<name>A0ABN6CXS2_9GAMM</name>
<evidence type="ECO:0000313" key="13">
    <source>
        <dbReference type="Proteomes" id="UP001054820"/>
    </source>
</evidence>
<dbReference type="Gene3D" id="3.20.20.80">
    <property type="entry name" value="Glycosidases"/>
    <property type="match status" value="2"/>
</dbReference>
<evidence type="ECO:0000256" key="6">
    <source>
        <dbReference type="ARBA" id="ARBA00022679"/>
    </source>
</evidence>
<evidence type="ECO:0000313" key="12">
    <source>
        <dbReference type="EMBL" id="BCN92685.1"/>
    </source>
</evidence>
<evidence type="ECO:0000256" key="7">
    <source>
        <dbReference type="ARBA" id="ARBA00023277"/>
    </source>
</evidence>
<dbReference type="EC" id="2.4.1.25" evidence="3 10"/>
<dbReference type="InterPro" id="IPR017853">
    <property type="entry name" value="GH"/>
</dbReference>
<sequence>MNKRQAGVLLHPTSLPNQDGKPGQLNDQAWLFLDWMQSAGLSIWQMLPLTEPHDDLSPYQAVSAFALNPALLPDDWQKHFQAEEFSYYLENPPHWLEDYALFMAIRAHQNHASWSEWPDDFKHRQSAALKVFSEQNSDVINKLKKQQFVLSAIWHKLKADANQKGIELFGDMPIFVAFDSADVWANPQQFQLDEDLNPTVVTGVPPDYFSETGQRWGNPHYNWQVMQDDGFSWWRKRVAEALSQFDLVRIDHFRGLEASWEIDAKEETAMNGKWVKIPGDELLAVLKEDFPDLPLVAEDLGIITDEVVALKEKYGLPGMSVLQFGFNGLPDNPHSLHEQVVNSVTYTGTHDNDTTIGWFESLDEGAKNWVMEQLRPLAKSIVAEKGLDDRLGYSMPWPLIIAGLESVAQRVIVPMQDFLMLDGPHRMNVPGTSEGNWTWQFSWQQVPEDLADTIYSLVKQSRR</sequence>
<accession>A0ABN6CXS2</accession>
<dbReference type="PANTHER" id="PTHR32438">
    <property type="entry name" value="4-ALPHA-GLUCANOTRANSFERASE DPE1, CHLOROPLASTIC/AMYLOPLASTIC"/>
    <property type="match status" value="1"/>
</dbReference>
<reference evidence="12" key="1">
    <citation type="journal article" date="2022" name="Arch. Microbiol.">
        <title>Thiomicrorhabdus immobilis sp. nov., a mesophilic sulfur-oxidizing bacterium isolated from sediment of a brackish lake in northern Japan.</title>
        <authorList>
            <person name="Kojima H."/>
            <person name="Mochizuki J."/>
            <person name="Kanda M."/>
            <person name="Watanabe T."/>
            <person name="Fukui M."/>
        </authorList>
    </citation>
    <scope>NUCLEOTIDE SEQUENCE</scope>
    <source>
        <strain evidence="12">Am19</strain>
    </source>
</reference>
<evidence type="ECO:0000256" key="2">
    <source>
        <dbReference type="ARBA" id="ARBA00005684"/>
    </source>
</evidence>
<evidence type="ECO:0000256" key="5">
    <source>
        <dbReference type="ARBA" id="ARBA00022676"/>
    </source>
</evidence>
<dbReference type="PANTHER" id="PTHR32438:SF5">
    <property type="entry name" value="4-ALPHA-GLUCANOTRANSFERASE DPE1, CHLOROPLASTIC_AMYLOPLASTIC"/>
    <property type="match status" value="1"/>
</dbReference>
<dbReference type="Proteomes" id="UP001054820">
    <property type="component" value="Chromosome"/>
</dbReference>
<evidence type="ECO:0000256" key="8">
    <source>
        <dbReference type="ARBA" id="ARBA00031423"/>
    </source>
</evidence>
<comment type="catalytic activity">
    <reaction evidence="1 10">
        <text>Transfers a segment of a (1-&gt;4)-alpha-D-glucan to a new position in an acceptor, which may be glucose or a (1-&gt;4)-alpha-D-glucan.</text>
        <dbReference type="EC" id="2.4.1.25"/>
    </reaction>
</comment>